<dbReference type="AlphaFoldDB" id="A0A4D6GU06"/>
<dbReference type="GeneID" id="68694279"/>
<dbReference type="SMR" id="A0A4D6GU06"/>
<dbReference type="PANTHER" id="PTHR30632:SF16">
    <property type="entry name" value="MOLYBDATE_TUNGSTATE-BINDING PROTEIN WTPA"/>
    <property type="match status" value="1"/>
</dbReference>
<dbReference type="Gene3D" id="3.40.190.10">
    <property type="entry name" value="Periplasmic binding protein-like II"/>
    <property type="match status" value="4"/>
</dbReference>
<proteinExistence type="inferred from homology"/>
<dbReference type="PANTHER" id="PTHR30632">
    <property type="entry name" value="MOLYBDATE-BINDING PERIPLASMIC PROTEIN"/>
    <property type="match status" value="1"/>
</dbReference>
<dbReference type="EMBL" id="VRYN01000001">
    <property type="protein sequence ID" value="TYO81595.1"/>
    <property type="molecule type" value="Genomic_DNA"/>
</dbReference>
<dbReference type="SUPFAM" id="SSF53850">
    <property type="entry name" value="Periplasmic binding protein-like II"/>
    <property type="match status" value="1"/>
</dbReference>
<dbReference type="Pfam" id="PF13531">
    <property type="entry name" value="SBP_bac_11"/>
    <property type="match status" value="1"/>
</dbReference>
<dbReference type="InterPro" id="IPR006311">
    <property type="entry name" value="TAT_signal"/>
</dbReference>
<reference evidence="3 5" key="2">
    <citation type="submission" date="2019-07" db="EMBL/GenBank/DDBJ databases">
        <title>Genomic Encyclopedia of Archaeal and Bacterial Type Strains, Phase II (KMG-II): from individual species to whole genera.</title>
        <authorList>
            <person name="Goeker M."/>
        </authorList>
    </citation>
    <scope>NUCLEOTIDE SEQUENCE [LARGE SCALE GENOMIC DNA]</scope>
    <source>
        <strain evidence="3 5">DSM 3754</strain>
    </source>
</reference>
<dbReference type="Proteomes" id="UP000323075">
    <property type="component" value="Unassembled WGS sequence"/>
</dbReference>
<comment type="similarity">
    <text evidence="1">Belongs to the bacterial solute-binding protein 1 family. WtpA subfamily.</text>
</comment>
<protein>
    <submittedName>
        <fullName evidence="2">ABC-type transport system periplasmic substrate-binding protein (Probable substrate sulfate/thiosulfate/molybdate)</fullName>
    </submittedName>
    <submittedName>
        <fullName evidence="3">Tungstate/molybdate binding protein</fullName>
    </submittedName>
</protein>
<name>A0A4D6GU06_HALS9</name>
<evidence type="ECO:0000313" key="3">
    <source>
        <dbReference type="EMBL" id="TYO81595.1"/>
    </source>
</evidence>
<dbReference type="PROSITE" id="PS51318">
    <property type="entry name" value="TAT"/>
    <property type="match status" value="1"/>
</dbReference>
<accession>A0A4D6GU06</accession>
<evidence type="ECO:0000313" key="5">
    <source>
        <dbReference type="Proteomes" id="UP000323075"/>
    </source>
</evidence>
<dbReference type="CDD" id="cd13540">
    <property type="entry name" value="PBP2_ModA_WtpA"/>
    <property type="match status" value="1"/>
</dbReference>
<dbReference type="EMBL" id="CP038631">
    <property type="protein sequence ID" value="QCC45324.1"/>
    <property type="molecule type" value="Genomic_DNA"/>
</dbReference>
<reference evidence="2" key="3">
    <citation type="journal article" name="MicrobiologyOpen">
        <title>Whole-genome comparison between the type strain of Halobacterium salinarum (DSM 3754(T)) and the laboratory strains R1 and NRC-1.</title>
        <authorList>
            <person name="Pfeiffer F."/>
            <person name="Losensky G."/>
            <person name="Marchfelder A."/>
            <person name="Habermann B."/>
            <person name="Dyall-Smith M."/>
        </authorList>
    </citation>
    <scope>NUCLEOTIDE SEQUENCE</scope>
    <source>
        <strain evidence="2">91-R6</strain>
    </source>
</reference>
<gene>
    <name evidence="3" type="ORF">APQ99_00100</name>
    <name evidence="2" type="ORF">HBSAL_08380</name>
</gene>
<dbReference type="GO" id="GO:0015689">
    <property type="term" value="P:molybdate ion transport"/>
    <property type="evidence" value="ECO:0007669"/>
    <property type="project" value="TreeGrafter"/>
</dbReference>
<dbReference type="GO" id="GO:0030973">
    <property type="term" value="F:molybdate ion binding"/>
    <property type="evidence" value="ECO:0007669"/>
    <property type="project" value="TreeGrafter"/>
</dbReference>
<dbReference type="RefSeq" id="WP_010903163.1">
    <property type="nucleotide sequence ID" value="NZ_VRYN01000001.1"/>
</dbReference>
<reference evidence="2 4" key="1">
    <citation type="journal article" date="2019" name="Microbiol. Resour. Announc.">
        <title>The Genome Sequence of the Halobacterium salinarum Type Strain Is Closely Related to That of Laboratory Strains NRC-1 and R1.</title>
        <authorList>
            <person name="Pfeiffer F."/>
            <person name="Marchfelder A."/>
            <person name="Habermann B."/>
            <person name="Dyall-Smith M.L."/>
        </authorList>
    </citation>
    <scope>NUCLEOTIDE SEQUENCE [LARGE SCALE GENOMIC DNA]</scope>
    <source>
        <strain evidence="2">91-R6</strain>
        <strain evidence="4">ATCC 33171 / DSM 3754 / JCM 8978 / NBRC 102687 / NCIMB 764 / 91-R6</strain>
    </source>
</reference>
<evidence type="ECO:0000256" key="1">
    <source>
        <dbReference type="ARBA" id="ARBA00009438"/>
    </source>
</evidence>
<evidence type="ECO:0000313" key="4">
    <source>
        <dbReference type="Proteomes" id="UP000296216"/>
    </source>
</evidence>
<evidence type="ECO:0000313" key="2">
    <source>
        <dbReference type="EMBL" id="QCC45324.1"/>
    </source>
</evidence>
<sequence length="309" mass="32696">MTGTAPVSRRQYLGTAGAIIGTTAGCLTGADASIHVLAAGSLTSTIEDHIRPAFEDATDHTLRPEYHGSTTLLQLISDGTKHPDVAISADATLLRTRLFDAHADWALEFASNRLGICYVPSTPLGRRLAAGTPWWRAAVDAAPDTIAVSDPALDPLGYRTLMAFTLAATAHDAPDLRADLDPATVTKPSESQLLADVETGNHAAAVVYENMALDHDLPFLGFPDAYNFAAPERADHYASATYTTDDGTRIHGRPITYATTVLNDASNTAGGRAFVRFLAANPDMVRDAGLAVPESLPTHQGALPDALER</sequence>
<dbReference type="Proteomes" id="UP000296216">
    <property type="component" value="Chromosome"/>
</dbReference>
<dbReference type="InterPro" id="IPR050682">
    <property type="entry name" value="ModA/WtpA"/>
</dbReference>
<organism evidence="2 4">
    <name type="scientific">Halobacterium salinarum (strain ATCC 33171 / DSM 3754 / JCM 8978 / NBRC 102687 / NCIMB 764 / 91-R6)</name>
    <dbReference type="NCBI Taxonomy" id="2597657"/>
    <lineage>
        <taxon>Archaea</taxon>
        <taxon>Methanobacteriati</taxon>
        <taxon>Methanobacteriota</taxon>
        <taxon>Stenosarchaea group</taxon>
        <taxon>Halobacteria</taxon>
        <taxon>Halobacteriales</taxon>
        <taxon>Halobacteriaceae</taxon>
        <taxon>Halobacterium</taxon>
    </lineage>
</organism>